<evidence type="ECO:0000259" key="4">
    <source>
        <dbReference type="PROSITE" id="PS50949"/>
    </source>
</evidence>
<organism evidence="5 6">
    <name type="scientific">Alicyclobacillus fastidiosus</name>
    <dbReference type="NCBI Taxonomy" id="392011"/>
    <lineage>
        <taxon>Bacteria</taxon>
        <taxon>Bacillati</taxon>
        <taxon>Bacillota</taxon>
        <taxon>Bacilli</taxon>
        <taxon>Bacillales</taxon>
        <taxon>Alicyclobacillaceae</taxon>
        <taxon>Alicyclobacillus</taxon>
    </lineage>
</organism>
<comment type="caution">
    <text evidence="5">The sequence shown here is derived from an EMBL/GenBank/DDBJ whole genome shotgun (WGS) entry which is preliminary data.</text>
</comment>
<dbReference type="InterPro" id="IPR036388">
    <property type="entry name" value="WH-like_DNA-bd_sf"/>
</dbReference>
<sequence length="132" mass="15038">MHERQVGSLTFHLDLSHPLYEQVLQQMRSAIVRGEIALGEKIPSVREMAMALKINPNTVMHAYKEMERDGLTETRRGQGTFITASKERVEAFRSQLAQQALNEFLETMRNFGYSLADIQRILTEQQGGNLST</sequence>
<feature type="domain" description="HTH gntR-type" evidence="4">
    <location>
        <begin position="17"/>
        <end position="85"/>
    </location>
</feature>
<dbReference type="Pfam" id="PF00392">
    <property type="entry name" value="GntR"/>
    <property type="match status" value="1"/>
</dbReference>
<dbReference type="PANTHER" id="PTHR38445:SF9">
    <property type="entry name" value="HTH-TYPE TRANSCRIPTIONAL REPRESSOR YTRA"/>
    <property type="match status" value="1"/>
</dbReference>
<keyword evidence="1" id="KW-0805">Transcription regulation</keyword>
<dbReference type="PANTHER" id="PTHR38445">
    <property type="entry name" value="HTH-TYPE TRANSCRIPTIONAL REPRESSOR YTRA"/>
    <property type="match status" value="1"/>
</dbReference>
<evidence type="ECO:0000256" key="1">
    <source>
        <dbReference type="ARBA" id="ARBA00023015"/>
    </source>
</evidence>
<gene>
    <name evidence="5" type="ORF">KKP3000_003810</name>
</gene>
<reference evidence="5 6" key="1">
    <citation type="journal article" date="2024" name="Int. J. Mol. Sci.">
        <title>Exploration of Alicyclobacillus spp. Genome in Search of Antibiotic Resistance.</title>
        <authorList>
            <person name="Bucka-Kolendo J."/>
            <person name="Kiousi D.E."/>
            <person name="Dekowska A."/>
            <person name="Mikolajczuk-Szczyrba A."/>
            <person name="Karadedos D.M."/>
            <person name="Michael P."/>
            <person name="Galanis A."/>
            <person name="Sokolowska B."/>
        </authorList>
    </citation>
    <scope>NUCLEOTIDE SEQUENCE [LARGE SCALE GENOMIC DNA]</scope>
    <source>
        <strain evidence="5 6">KKP 3000</strain>
    </source>
</reference>
<dbReference type="EMBL" id="JBDXSU010000005">
    <property type="protein sequence ID" value="MFB5190364.1"/>
    <property type="molecule type" value="Genomic_DNA"/>
</dbReference>
<dbReference type="SMART" id="SM00345">
    <property type="entry name" value="HTH_GNTR"/>
    <property type="match status" value="1"/>
</dbReference>
<name>A0ABV5ADM2_9BACL</name>
<dbReference type="Gene3D" id="1.10.10.10">
    <property type="entry name" value="Winged helix-like DNA-binding domain superfamily/Winged helix DNA-binding domain"/>
    <property type="match status" value="1"/>
</dbReference>
<keyword evidence="6" id="KW-1185">Reference proteome</keyword>
<protein>
    <submittedName>
        <fullName evidence="5">GntR family transcriptional regulator</fullName>
    </submittedName>
</protein>
<dbReference type="SUPFAM" id="SSF46785">
    <property type="entry name" value="Winged helix' DNA-binding domain"/>
    <property type="match status" value="1"/>
</dbReference>
<proteinExistence type="predicted"/>
<evidence type="ECO:0000313" key="5">
    <source>
        <dbReference type="EMBL" id="MFB5190364.1"/>
    </source>
</evidence>
<dbReference type="RefSeq" id="WP_275473586.1">
    <property type="nucleotide sequence ID" value="NZ_CP162940.1"/>
</dbReference>
<keyword evidence="2" id="KW-0238">DNA-binding</keyword>
<dbReference type="CDD" id="cd07377">
    <property type="entry name" value="WHTH_GntR"/>
    <property type="match status" value="1"/>
</dbReference>
<keyword evidence="3" id="KW-0804">Transcription</keyword>
<dbReference type="Proteomes" id="UP001579974">
    <property type="component" value="Unassembled WGS sequence"/>
</dbReference>
<evidence type="ECO:0000313" key="6">
    <source>
        <dbReference type="Proteomes" id="UP001579974"/>
    </source>
</evidence>
<evidence type="ECO:0000256" key="3">
    <source>
        <dbReference type="ARBA" id="ARBA00023163"/>
    </source>
</evidence>
<dbReference type="PROSITE" id="PS50949">
    <property type="entry name" value="HTH_GNTR"/>
    <property type="match status" value="1"/>
</dbReference>
<evidence type="ECO:0000256" key="2">
    <source>
        <dbReference type="ARBA" id="ARBA00023125"/>
    </source>
</evidence>
<accession>A0ABV5ADM2</accession>
<dbReference type="InterPro" id="IPR036390">
    <property type="entry name" value="WH_DNA-bd_sf"/>
</dbReference>
<dbReference type="InterPro" id="IPR000524">
    <property type="entry name" value="Tscrpt_reg_HTH_GntR"/>
</dbReference>